<comment type="caution">
    <text evidence="1">The sequence shown here is derived from an EMBL/GenBank/DDBJ whole genome shotgun (WGS) entry which is preliminary data.</text>
</comment>
<evidence type="ECO:0000313" key="1">
    <source>
        <dbReference type="EMBL" id="MEQ2237304.1"/>
    </source>
</evidence>
<gene>
    <name evidence="1" type="ORF">ILYODFUR_021800</name>
</gene>
<feature type="non-terminal residue" evidence="1">
    <location>
        <position position="1"/>
    </location>
</feature>
<dbReference type="EMBL" id="JAHRIQ010048697">
    <property type="protein sequence ID" value="MEQ2237304.1"/>
    <property type="molecule type" value="Genomic_DNA"/>
</dbReference>
<dbReference type="Proteomes" id="UP001482620">
    <property type="component" value="Unassembled WGS sequence"/>
</dbReference>
<name>A0ABV0TWN3_9TELE</name>
<reference evidence="1 2" key="1">
    <citation type="submission" date="2021-06" db="EMBL/GenBank/DDBJ databases">
        <authorList>
            <person name="Palmer J.M."/>
        </authorList>
    </citation>
    <scope>NUCLEOTIDE SEQUENCE [LARGE SCALE GENOMIC DNA]</scope>
    <source>
        <strain evidence="2">if_2019</strain>
        <tissue evidence="1">Muscle</tissue>
    </source>
</reference>
<keyword evidence="2" id="KW-1185">Reference proteome</keyword>
<proteinExistence type="predicted"/>
<evidence type="ECO:0000313" key="2">
    <source>
        <dbReference type="Proteomes" id="UP001482620"/>
    </source>
</evidence>
<accession>A0ABV0TWN3</accession>
<protein>
    <submittedName>
        <fullName evidence="1">Uncharacterized protein</fullName>
    </submittedName>
</protein>
<organism evidence="1 2">
    <name type="scientific">Ilyodon furcidens</name>
    <name type="common">goldbreast splitfin</name>
    <dbReference type="NCBI Taxonomy" id="33524"/>
    <lineage>
        <taxon>Eukaryota</taxon>
        <taxon>Metazoa</taxon>
        <taxon>Chordata</taxon>
        <taxon>Craniata</taxon>
        <taxon>Vertebrata</taxon>
        <taxon>Euteleostomi</taxon>
        <taxon>Actinopterygii</taxon>
        <taxon>Neopterygii</taxon>
        <taxon>Teleostei</taxon>
        <taxon>Neoteleostei</taxon>
        <taxon>Acanthomorphata</taxon>
        <taxon>Ovalentaria</taxon>
        <taxon>Atherinomorphae</taxon>
        <taxon>Cyprinodontiformes</taxon>
        <taxon>Goodeidae</taxon>
        <taxon>Ilyodon</taxon>
    </lineage>
</organism>
<sequence length="135" mass="14964">DVWCSAKVALYGGQYHLNSSTTTNIPDMHMSMYPGYSDMDFTSLSLPKNENGDFSQKRLPPGTTAMQTNWIQCVAYGLSIDRLTPDPFNLCSNAGNTHMSIFKKQPLDMTQSTSTQLLWSTMVRPVLSGTSSQVK</sequence>